<evidence type="ECO:0000313" key="1">
    <source>
        <dbReference type="EMBL" id="MDQ0254936.1"/>
    </source>
</evidence>
<name>A0ABT9ZW19_9BACI</name>
<gene>
    <name evidence="1" type="ORF">J2S74_002318</name>
</gene>
<proteinExistence type="predicted"/>
<dbReference type="RefSeq" id="WP_307325599.1">
    <property type="nucleotide sequence ID" value="NZ_JAUSUG010000008.1"/>
</dbReference>
<keyword evidence="2" id="KW-1185">Reference proteome</keyword>
<dbReference type="Proteomes" id="UP001230005">
    <property type="component" value="Unassembled WGS sequence"/>
</dbReference>
<organism evidence="1 2">
    <name type="scientific">Evansella vedderi</name>
    <dbReference type="NCBI Taxonomy" id="38282"/>
    <lineage>
        <taxon>Bacteria</taxon>
        <taxon>Bacillati</taxon>
        <taxon>Bacillota</taxon>
        <taxon>Bacilli</taxon>
        <taxon>Bacillales</taxon>
        <taxon>Bacillaceae</taxon>
        <taxon>Evansella</taxon>
    </lineage>
</organism>
<evidence type="ECO:0000313" key="2">
    <source>
        <dbReference type="Proteomes" id="UP001230005"/>
    </source>
</evidence>
<evidence type="ECO:0008006" key="3">
    <source>
        <dbReference type="Google" id="ProtNLM"/>
    </source>
</evidence>
<dbReference type="EMBL" id="JAUSUG010000008">
    <property type="protein sequence ID" value="MDQ0254936.1"/>
    <property type="molecule type" value="Genomic_DNA"/>
</dbReference>
<accession>A0ABT9ZW19</accession>
<sequence length="74" mass="8406">MQIQITSTNVQYREDEVSSVSVSFNGRDPERQVNLNGRIPITAEEYNGNSSLPALAKVVKRKLIERLELEEESE</sequence>
<reference evidence="1 2" key="1">
    <citation type="submission" date="2023-07" db="EMBL/GenBank/DDBJ databases">
        <title>Genomic Encyclopedia of Type Strains, Phase IV (KMG-IV): sequencing the most valuable type-strain genomes for metagenomic binning, comparative biology and taxonomic classification.</title>
        <authorList>
            <person name="Goeker M."/>
        </authorList>
    </citation>
    <scope>NUCLEOTIDE SEQUENCE [LARGE SCALE GENOMIC DNA]</scope>
    <source>
        <strain evidence="1 2">DSM 9768</strain>
    </source>
</reference>
<protein>
    <recommendedName>
        <fullName evidence="3">Phage protein</fullName>
    </recommendedName>
</protein>
<comment type="caution">
    <text evidence="1">The sequence shown here is derived from an EMBL/GenBank/DDBJ whole genome shotgun (WGS) entry which is preliminary data.</text>
</comment>